<reference evidence="5" key="1">
    <citation type="submission" date="2022-09" db="EMBL/GenBank/DDBJ databases">
        <title>Haloadaptaus new haloarchaeum isolated from saline soil.</title>
        <authorList>
            <person name="Duran-Viseras A."/>
            <person name="Sanchez-Porro C."/>
            <person name="Ventosa A."/>
        </authorList>
    </citation>
    <scope>NUCLEOTIDE SEQUENCE</scope>
    <source>
        <strain evidence="5">F3-133</strain>
    </source>
</reference>
<feature type="domain" description="ABC transporter" evidence="4">
    <location>
        <begin position="19"/>
        <end position="244"/>
    </location>
</feature>
<evidence type="ECO:0000256" key="2">
    <source>
        <dbReference type="ARBA" id="ARBA00022741"/>
    </source>
</evidence>
<comment type="caution">
    <text evidence="5">The sequence shown here is derived from an EMBL/GenBank/DDBJ whole genome shotgun (WGS) entry which is preliminary data.</text>
</comment>
<proteinExistence type="predicted"/>
<keyword evidence="6" id="KW-1185">Reference proteome</keyword>
<evidence type="ECO:0000313" key="6">
    <source>
        <dbReference type="Proteomes" id="UP001149411"/>
    </source>
</evidence>
<dbReference type="InterPro" id="IPR050166">
    <property type="entry name" value="ABC_transporter_ATP-bind"/>
</dbReference>
<evidence type="ECO:0000313" key="5">
    <source>
        <dbReference type="EMBL" id="MCX2818982.1"/>
    </source>
</evidence>
<dbReference type="SUPFAM" id="SSF52540">
    <property type="entry name" value="P-loop containing nucleoside triphosphate hydrolases"/>
    <property type="match status" value="1"/>
</dbReference>
<dbReference type="InterPro" id="IPR003593">
    <property type="entry name" value="AAA+_ATPase"/>
</dbReference>
<dbReference type="CDD" id="cd03293">
    <property type="entry name" value="ABC_NrtD_SsuB_transporters"/>
    <property type="match status" value="1"/>
</dbReference>
<dbReference type="Gene3D" id="3.40.50.300">
    <property type="entry name" value="P-loop containing nucleotide triphosphate hydrolases"/>
    <property type="match status" value="1"/>
</dbReference>
<gene>
    <name evidence="5" type="ORF">EGH25_06410</name>
</gene>
<accession>A0A9Q4C344</accession>
<organism evidence="5 6">
    <name type="scientific">Halorutilus salinus</name>
    <dbReference type="NCBI Taxonomy" id="2487751"/>
    <lineage>
        <taxon>Archaea</taxon>
        <taxon>Methanobacteriati</taxon>
        <taxon>Methanobacteriota</taxon>
        <taxon>Stenosarchaea group</taxon>
        <taxon>Halobacteria</taxon>
        <taxon>Halorutilales</taxon>
        <taxon>Halorutilaceae</taxon>
        <taxon>Halorutilus</taxon>
    </lineage>
</organism>
<evidence type="ECO:0000256" key="1">
    <source>
        <dbReference type="ARBA" id="ARBA00022448"/>
    </source>
</evidence>
<keyword evidence="1" id="KW-0813">Transport</keyword>
<dbReference type="Proteomes" id="UP001149411">
    <property type="component" value="Unassembled WGS sequence"/>
</dbReference>
<name>A0A9Q4C344_9EURY</name>
<dbReference type="InterPro" id="IPR027417">
    <property type="entry name" value="P-loop_NTPase"/>
</dbReference>
<dbReference type="PROSITE" id="PS50893">
    <property type="entry name" value="ABC_TRANSPORTER_2"/>
    <property type="match status" value="1"/>
</dbReference>
<dbReference type="RefSeq" id="WP_266086844.1">
    <property type="nucleotide sequence ID" value="NZ_RKLV01000005.1"/>
</dbReference>
<dbReference type="GO" id="GO:0016887">
    <property type="term" value="F:ATP hydrolysis activity"/>
    <property type="evidence" value="ECO:0007669"/>
    <property type="project" value="InterPro"/>
</dbReference>
<dbReference type="EMBL" id="RKLV01000005">
    <property type="protein sequence ID" value="MCX2818982.1"/>
    <property type="molecule type" value="Genomic_DNA"/>
</dbReference>
<dbReference type="PROSITE" id="PS00211">
    <property type="entry name" value="ABC_TRANSPORTER_1"/>
    <property type="match status" value="1"/>
</dbReference>
<evidence type="ECO:0000256" key="3">
    <source>
        <dbReference type="ARBA" id="ARBA00022840"/>
    </source>
</evidence>
<protein>
    <submittedName>
        <fullName evidence="5">ABC transporter ATP-binding protein</fullName>
    </submittedName>
</protein>
<dbReference type="PANTHER" id="PTHR42788:SF13">
    <property type="entry name" value="ALIPHATIC SULFONATES IMPORT ATP-BINDING PROTEIN SSUB"/>
    <property type="match status" value="1"/>
</dbReference>
<sequence length="258" mass="28319">MSRAREKTVSEDNGGETAVEARDLTKRYGDRVVFEDLDVDVRDGELLCLLGPSGCGKTTLLHLLAGLEEPTEGGVYFDGERVEEPDYRRGVVFQDPHLYPWRTVRGNVGFGPEVRGEAADSDRVDNLLRMVGLEGFSDAKPAELSGGMAQRVSLARTLANDPEILLMDEPFSALDALTKMELQDELIGLMGKLGMTAVFVTHDIEEAVYLGDRVAVMGEEGAGIRRFIQTAGNENRDSDGFARKKGEILTMFEEENGD</sequence>
<dbReference type="Pfam" id="PF00005">
    <property type="entry name" value="ABC_tran"/>
    <property type="match status" value="1"/>
</dbReference>
<evidence type="ECO:0000259" key="4">
    <source>
        <dbReference type="PROSITE" id="PS50893"/>
    </source>
</evidence>
<dbReference type="GO" id="GO:0005524">
    <property type="term" value="F:ATP binding"/>
    <property type="evidence" value="ECO:0007669"/>
    <property type="project" value="UniProtKB-KW"/>
</dbReference>
<dbReference type="SMART" id="SM00382">
    <property type="entry name" value="AAA"/>
    <property type="match status" value="1"/>
</dbReference>
<dbReference type="AlphaFoldDB" id="A0A9Q4C344"/>
<keyword evidence="3 5" id="KW-0067">ATP-binding</keyword>
<dbReference type="InterPro" id="IPR003439">
    <property type="entry name" value="ABC_transporter-like_ATP-bd"/>
</dbReference>
<dbReference type="InterPro" id="IPR017871">
    <property type="entry name" value="ABC_transporter-like_CS"/>
</dbReference>
<dbReference type="PANTHER" id="PTHR42788">
    <property type="entry name" value="TAURINE IMPORT ATP-BINDING PROTEIN-RELATED"/>
    <property type="match status" value="1"/>
</dbReference>
<keyword evidence="2" id="KW-0547">Nucleotide-binding</keyword>